<dbReference type="EMBL" id="JAZAVK010000078">
    <property type="protein sequence ID" value="KAK7425644.1"/>
    <property type="molecule type" value="Genomic_DNA"/>
</dbReference>
<dbReference type="Proteomes" id="UP001498421">
    <property type="component" value="Unassembled WGS sequence"/>
</dbReference>
<protein>
    <submittedName>
        <fullName evidence="2">Uncharacterized protein</fullName>
    </submittedName>
</protein>
<organism evidence="2 3">
    <name type="scientific">Neonectria magnoliae</name>
    <dbReference type="NCBI Taxonomy" id="2732573"/>
    <lineage>
        <taxon>Eukaryota</taxon>
        <taxon>Fungi</taxon>
        <taxon>Dikarya</taxon>
        <taxon>Ascomycota</taxon>
        <taxon>Pezizomycotina</taxon>
        <taxon>Sordariomycetes</taxon>
        <taxon>Hypocreomycetidae</taxon>
        <taxon>Hypocreales</taxon>
        <taxon>Nectriaceae</taxon>
        <taxon>Neonectria</taxon>
    </lineage>
</organism>
<evidence type="ECO:0000256" key="1">
    <source>
        <dbReference type="SAM" id="MobiDB-lite"/>
    </source>
</evidence>
<sequence>MIGKPKQRDSIIFTLPSSPSSRRFNRLTPSHYGHHTASRQPTQPAARIGRHPYLYRGHKHIGLLDTPKPSLLQHQRQYHNSRLRLRQRHQH</sequence>
<name>A0ABR1HXW6_9HYPO</name>
<accession>A0ABR1HXW6</accession>
<feature type="region of interest" description="Disordered" evidence="1">
    <location>
        <begin position="1"/>
        <end position="46"/>
    </location>
</feature>
<reference evidence="2 3" key="1">
    <citation type="journal article" date="2025" name="Microbiol. Resour. Announc.">
        <title>Draft genome sequences for Neonectria magnoliae and Neonectria punicea, canker pathogens of Liriodendron tulipifera and Acer saccharum in West Virginia.</title>
        <authorList>
            <person name="Petronek H.M."/>
            <person name="Kasson M.T."/>
            <person name="Metheny A.M."/>
            <person name="Stauder C.M."/>
            <person name="Lovett B."/>
            <person name="Lynch S.C."/>
            <person name="Garnas J.R."/>
            <person name="Kasson L.R."/>
            <person name="Stajich J.E."/>
        </authorList>
    </citation>
    <scope>NUCLEOTIDE SEQUENCE [LARGE SCALE GENOMIC DNA]</scope>
    <source>
        <strain evidence="2 3">NRRL 64651</strain>
    </source>
</reference>
<proteinExistence type="predicted"/>
<gene>
    <name evidence="2" type="ORF">QQZ08_007860</name>
</gene>
<comment type="caution">
    <text evidence="2">The sequence shown here is derived from an EMBL/GenBank/DDBJ whole genome shotgun (WGS) entry which is preliminary data.</text>
</comment>
<evidence type="ECO:0000313" key="3">
    <source>
        <dbReference type="Proteomes" id="UP001498421"/>
    </source>
</evidence>
<evidence type="ECO:0000313" key="2">
    <source>
        <dbReference type="EMBL" id="KAK7425644.1"/>
    </source>
</evidence>
<keyword evidence="3" id="KW-1185">Reference proteome</keyword>